<dbReference type="OrthoDB" id="2391875at2759"/>
<dbReference type="AlphaFoldDB" id="A0A8H3XBE5"/>
<protein>
    <submittedName>
        <fullName evidence="2">Peripheral protein of the cytosolic face of the mitochondrial outer membrane</fullName>
    </submittedName>
</protein>
<sequence>MSMSNGSSPRTSTPNYEAKSTSNFNDTRLNDLMPSFHLESLKNTVPNTISNTASMLFSPLTPRAVKGDAVTIITEFAPQMMERVQHPLHVKDCNNVPQTNDCRRPIRILGPEETILAWNMDDNTLLMNSTYNAKNTEWCYFESNFEDAILVHPYGRPGPLNTDMLYI</sequence>
<feature type="region of interest" description="Disordered" evidence="1">
    <location>
        <begin position="1"/>
        <end position="27"/>
    </location>
</feature>
<evidence type="ECO:0000313" key="2">
    <source>
        <dbReference type="EMBL" id="KAF0436869.1"/>
    </source>
</evidence>
<dbReference type="Proteomes" id="UP000439903">
    <property type="component" value="Unassembled WGS sequence"/>
</dbReference>
<evidence type="ECO:0000256" key="1">
    <source>
        <dbReference type="SAM" id="MobiDB-lite"/>
    </source>
</evidence>
<gene>
    <name evidence="2" type="ORF">F8M41_004634</name>
</gene>
<keyword evidence="3" id="KW-1185">Reference proteome</keyword>
<reference evidence="2 3" key="1">
    <citation type="journal article" date="2019" name="Environ. Microbiol.">
        <title>At the nexus of three kingdoms: the genome of the mycorrhizal fungus Gigaspora margarita provides insights into plant, endobacterial and fungal interactions.</title>
        <authorList>
            <person name="Venice F."/>
            <person name="Ghignone S."/>
            <person name="Salvioli di Fossalunga A."/>
            <person name="Amselem J."/>
            <person name="Novero M."/>
            <person name="Xianan X."/>
            <person name="Sedzielewska Toro K."/>
            <person name="Morin E."/>
            <person name="Lipzen A."/>
            <person name="Grigoriev I.V."/>
            <person name="Henrissat B."/>
            <person name="Martin F.M."/>
            <person name="Bonfante P."/>
        </authorList>
    </citation>
    <scope>NUCLEOTIDE SEQUENCE [LARGE SCALE GENOMIC DNA]</scope>
    <source>
        <strain evidence="2 3">BEG34</strain>
    </source>
</reference>
<organism evidence="2 3">
    <name type="scientific">Gigaspora margarita</name>
    <dbReference type="NCBI Taxonomy" id="4874"/>
    <lineage>
        <taxon>Eukaryota</taxon>
        <taxon>Fungi</taxon>
        <taxon>Fungi incertae sedis</taxon>
        <taxon>Mucoromycota</taxon>
        <taxon>Glomeromycotina</taxon>
        <taxon>Glomeromycetes</taxon>
        <taxon>Diversisporales</taxon>
        <taxon>Gigasporaceae</taxon>
        <taxon>Gigaspora</taxon>
    </lineage>
</organism>
<comment type="caution">
    <text evidence="2">The sequence shown here is derived from an EMBL/GenBank/DDBJ whole genome shotgun (WGS) entry which is preliminary data.</text>
</comment>
<dbReference type="EMBL" id="WTPW01001425">
    <property type="protein sequence ID" value="KAF0436869.1"/>
    <property type="molecule type" value="Genomic_DNA"/>
</dbReference>
<proteinExistence type="predicted"/>
<accession>A0A8H3XBE5</accession>
<evidence type="ECO:0000313" key="3">
    <source>
        <dbReference type="Proteomes" id="UP000439903"/>
    </source>
</evidence>
<name>A0A8H3XBE5_GIGMA</name>